<dbReference type="Proteomes" id="UP001177080">
    <property type="component" value="Unassembled WGS sequence"/>
</dbReference>
<dbReference type="RefSeq" id="WP_244762094.1">
    <property type="nucleotide sequence ID" value="NZ_JALJCJ010000004.1"/>
</dbReference>
<dbReference type="InterPro" id="IPR051599">
    <property type="entry name" value="Cell_Envelope_Assoc"/>
</dbReference>
<comment type="caution">
    <text evidence="2">The sequence shown here is derived from an EMBL/GenBank/DDBJ whole genome shotgun (WGS) entry which is preliminary data.</text>
</comment>
<reference evidence="2" key="1">
    <citation type="submission" date="2022-04" db="EMBL/GenBank/DDBJ databases">
        <title>Shinella lacus sp. nov., a novel member of the genus Shinella from water.</title>
        <authorList>
            <person name="Deng Y."/>
        </authorList>
    </citation>
    <scope>NUCLEOTIDE SEQUENCE</scope>
    <source>
        <strain evidence="2">JCM 31239</strain>
    </source>
</reference>
<dbReference type="Gene3D" id="3.40.50.620">
    <property type="entry name" value="HUPs"/>
    <property type="match status" value="1"/>
</dbReference>
<keyword evidence="3" id="KW-1185">Reference proteome</keyword>
<evidence type="ECO:0000313" key="2">
    <source>
        <dbReference type="EMBL" id="MDO6120447.1"/>
    </source>
</evidence>
<accession>A0ABT8X9L8</accession>
<dbReference type="PANTHER" id="PTHR30336:SF20">
    <property type="entry name" value="DUF218 DOMAIN-CONTAINING PROTEIN"/>
    <property type="match status" value="1"/>
</dbReference>
<name>A0ABT8X9L8_9HYPH</name>
<dbReference type="Pfam" id="PF02698">
    <property type="entry name" value="DUF218"/>
    <property type="match status" value="1"/>
</dbReference>
<dbReference type="InterPro" id="IPR014729">
    <property type="entry name" value="Rossmann-like_a/b/a_fold"/>
</dbReference>
<feature type="domain" description="DUF218" evidence="1">
    <location>
        <begin position="35"/>
        <end position="165"/>
    </location>
</feature>
<gene>
    <name evidence="2" type="ORF">GB928_004550</name>
</gene>
<protein>
    <submittedName>
        <fullName evidence="2">YdcF family protein</fullName>
    </submittedName>
</protein>
<sequence length="187" mass="20111">MRLFIRTLIIVLAAGFIGCAVLVGDGLIDDIQPADAAVVLGSKVMPDGRPSARLQARLDRAADLFHQGTVRFVIVSGGMGVEGFSEGRVMAAALEEAGVSAQAILIDEEGNTTRATATNAARIMKERGLASALVVTQYFHVSRSRLALERAGISPVHSAHAEFFELRDIYSIAREVVALPVYWLSYR</sequence>
<evidence type="ECO:0000313" key="3">
    <source>
        <dbReference type="Proteomes" id="UP001177080"/>
    </source>
</evidence>
<dbReference type="CDD" id="cd06259">
    <property type="entry name" value="YdcF-like"/>
    <property type="match status" value="1"/>
</dbReference>
<organism evidence="2 3">
    <name type="scientific">Shinella curvata</name>
    <dbReference type="NCBI Taxonomy" id="1817964"/>
    <lineage>
        <taxon>Bacteria</taxon>
        <taxon>Pseudomonadati</taxon>
        <taxon>Pseudomonadota</taxon>
        <taxon>Alphaproteobacteria</taxon>
        <taxon>Hyphomicrobiales</taxon>
        <taxon>Rhizobiaceae</taxon>
        <taxon>Shinella</taxon>
    </lineage>
</organism>
<dbReference type="PANTHER" id="PTHR30336">
    <property type="entry name" value="INNER MEMBRANE PROTEIN, PROBABLE PERMEASE"/>
    <property type="match status" value="1"/>
</dbReference>
<dbReference type="EMBL" id="WHSC02000002">
    <property type="protein sequence ID" value="MDO6120447.1"/>
    <property type="molecule type" value="Genomic_DNA"/>
</dbReference>
<evidence type="ECO:0000259" key="1">
    <source>
        <dbReference type="Pfam" id="PF02698"/>
    </source>
</evidence>
<proteinExistence type="predicted"/>
<dbReference type="InterPro" id="IPR003848">
    <property type="entry name" value="DUF218"/>
</dbReference>
<dbReference type="PROSITE" id="PS51257">
    <property type="entry name" value="PROKAR_LIPOPROTEIN"/>
    <property type="match status" value="1"/>
</dbReference>